<dbReference type="OrthoDB" id="9762169at2"/>
<name>A0A5C4MY10_9ACTN</name>
<protein>
    <submittedName>
        <fullName evidence="10">Serine/threonine protein kinase</fullName>
    </submittedName>
</protein>
<keyword evidence="7" id="KW-0472">Membrane</keyword>
<feature type="region of interest" description="Disordered" evidence="6">
    <location>
        <begin position="275"/>
        <end position="340"/>
    </location>
</feature>
<evidence type="ECO:0000256" key="7">
    <source>
        <dbReference type="SAM" id="Phobius"/>
    </source>
</evidence>
<evidence type="ECO:0000313" key="11">
    <source>
        <dbReference type="Proteomes" id="UP000306740"/>
    </source>
</evidence>
<dbReference type="Proteomes" id="UP000306740">
    <property type="component" value="Unassembled WGS sequence"/>
</dbReference>
<keyword evidence="7" id="KW-0812">Transmembrane</keyword>
<dbReference type="EMBL" id="VDFR01000061">
    <property type="protein sequence ID" value="TNC46128.1"/>
    <property type="molecule type" value="Genomic_DNA"/>
</dbReference>
<dbReference type="AlphaFoldDB" id="A0A5C4MY10"/>
<dbReference type="InterPro" id="IPR000719">
    <property type="entry name" value="Prot_kinase_dom"/>
</dbReference>
<organism evidence="10 11">
    <name type="scientific">Mumia zhuanghuii</name>
    <dbReference type="NCBI Taxonomy" id="2585211"/>
    <lineage>
        <taxon>Bacteria</taxon>
        <taxon>Bacillati</taxon>
        <taxon>Actinomycetota</taxon>
        <taxon>Actinomycetes</taxon>
        <taxon>Propionibacteriales</taxon>
        <taxon>Nocardioidaceae</taxon>
        <taxon>Mumia</taxon>
    </lineage>
</organism>
<feature type="transmembrane region" description="Helical" evidence="7">
    <location>
        <begin position="483"/>
        <end position="504"/>
    </location>
</feature>
<dbReference type="PANTHER" id="PTHR43289:SF34">
    <property type="entry name" value="SERINE_THREONINE-PROTEIN KINASE YBDM-RELATED"/>
    <property type="match status" value="1"/>
</dbReference>
<evidence type="ECO:0000256" key="2">
    <source>
        <dbReference type="ARBA" id="ARBA00022741"/>
    </source>
</evidence>
<evidence type="ECO:0000256" key="1">
    <source>
        <dbReference type="ARBA" id="ARBA00022679"/>
    </source>
</evidence>
<dbReference type="InterPro" id="IPR011009">
    <property type="entry name" value="Kinase-like_dom_sf"/>
</dbReference>
<dbReference type="Pfam" id="PF00069">
    <property type="entry name" value="Pkinase"/>
    <property type="match status" value="1"/>
</dbReference>
<keyword evidence="3 10" id="KW-0418">Kinase</keyword>
<dbReference type="SUPFAM" id="SSF56112">
    <property type="entry name" value="Protein kinase-like (PK-like)"/>
    <property type="match status" value="1"/>
</dbReference>
<feature type="transmembrane region" description="Helical" evidence="7">
    <location>
        <begin position="525"/>
        <end position="546"/>
    </location>
</feature>
<dbReference type="GO" id="GO:0005524">
    <property type="term" value="F:ATP binding"/>
    <property type="evidence" value="ECO:0007669"/>
    <property type="project" value="UniProtKB-UniRule"/>
</dbReference>
<dbReference type="PROSITE" id="PS00107">
    <property type="entry name" value="PROTEIN_KINASE_ATP"/>
    <property type="match status" value="1"/>
</dbReference>
<dbReference type="InterPro" id="IPR017441">
    <property type="entry name" value="Protein_kinase_ATP_BS"/>
</dbReference>
<feature type="domain" description="Protein kinase" evidence="8">
    <location>
        <begin position="26"/>
        <end position="274"/>
    </location>
</feature>
<dbReference type="CDD" id="cd14014">
    <property type="entry name" value="STKc_PknB_like"/>
    <property type="match status" value="1"/>
</dbReference>
<feature type="compositionally biased region" description="Basic and acidic residues" evidence="6">
    <location>
        <begin position="275"/>
        <end position="286"/>
    </location>
</feature>
<proteinExistence type="predicted"/>
<feature type="transmembrane region" description="Helical" evidence="7">
    <location>
        <begin position="433"/>
        <end position="455"/>
    </location>
</feature>
<evidence type="ECO:0000313" key="10">
    <source>
        <dbReference type="EMBL" id="TNC48847.1"/>
    </source>
</evidence>
<reference evidence="10 11" key="1">
    <citation type="submission" date="2019-05" db="EMBL/GenBank/DDBJ databases">
        <title>Mumia sp. nov., isolated from the intestinal contents of plateau pika (Ochotona curzoniae) in the Qinghai-Tibet plateau of China.</title>
        <authorList>
            <person name="Tian Z."/>
        </authorList>
    </citation>
    <scope>NUCLEOTIDE SEQUENCE [LARGE SCALE GENOMIC DNA]</scope>
    <source>
        <strain evidence="11">527</strain>
        <strain evidence="10">Z527</strain>
    </source>
</reference>
<evidence type="ECO:0000256" key="3">
    <source>
        <dbReference type="ARBA" id="ARBA00022777"/>
    </source>
</evidence>
<dbReference type="PANTHER" id="PTHR43289">
    <property type="entry name" value="MITOGEN-ACTIVATED PROTEIN KINASE KINASE KINASE 20-RELATED"/>
    <property type="match status" value="1"/>
</dbReference>
<comment type="caution">
    <text evidence="10">The sequence shown here is derived from an EMBL/GenBank/DDBJ whole genome shotgun (WGS) entry which is preliminary data.</text>
</comment>
<keyword evidence="2 5" id="KW-0547">Nucleotide-binding</keyword>
<evidence type="ECO:0000256" key="4">
    <source>
        <dbReference type="ARBA" id="ARBA00022840"/>
    </source>
</evidence>
<keyword evidence="1" id="KW-0808">Transferase</keyword>
<dbReference type="GO" id="GO:0004674">
    <property type="term" value="F:protein serine/threonine kinase activity"/>
    <property type="evidence" value="ECO:0007669"/>
    <property type="project" value="UniProtKB-KW"/>
</dbReference>
<evidence type="ECO:0000259" key="8">
    <source>
        <dbReference type="PROSITE" id="PS50011"/>
    </source>
</evidence>
<feature type="binding site" evidence="5">
    <location>
        <position position="54"/>
    </location>
    <ligand>
        <name>ATP</name>
        <dbReference type="ChEBI" id="CHEBI:30616"/>
    </ligand>
</feature>
<dbReference type="PROSITE" id="PS50011">
    <property type="entry name" value="PROTEIN_KINASE_DOM"/>
    <property type="match status" value="1"/>
</dbReference>
<keyword evidence="7" id="KW-1133">Transmembrane helix</keyword>
<keyword evidence="10" id="KW-0723">Serine/threonine-protein kinase</keyword>
<dbReference type="SMART" id="SM00220">
    <property type="entry name" value="S_TKc"/>
    <property type="match status" value="1"/>
</dbReference>
<dbReference type="Gene3D" id="1.10.510.10">
    <property type="entry name" value="Transferase(Phosphotransferase) domain 1"/>
    <property type="match status" value="1"/>
</dbReference>
<dbReference type="RefSeq" id="WP_139105578.1">
    <property type="nucleotide sequence ID" value="NZ_VDFR01000032.1"/>
</dbReference>
<evidence type="ECO:0000313" key="9">
    <source>
        <dbReference type="EMBL" id="TNC46128.1"/>
    </source>
</evidence>
<gene>
    <name evidence="10" type="ORF">FHE65_06670</name>
    <name evidence="9" type="ORF">FHE65_13785</name>
</gene>
<evidence type="ECO:0000256" key="6">
    <source>
        <dbReference type="SAM" id="MobiDB-lite"/>
    </source>
</evidence>
<accession>A0A5C4MY10</accession>
<keyword evidence="4 5" id="KW-0067">ATP-binding</keyword>
<sequence length="547" mass="57190">MAASDGASPTRALPLARPHLPQAGPYTLHTLLGSGGFGAVYVGSVAGGPRVAVKVLTFEGHGARERFSAEARLLHQLDGRGFPSYITGDLTAARPWFAMELLEGITIDEAVRHAGPMSAPTVAAVALDLARSLHRLHGLGFVHRDVKPANAVLAGRHATLIDVGIAKGERGLDLTSTGEMIGSAAWAAPERLLGDRATAASDVYGLGLLVAYASAGQRPFPSGDDARTVAAVVDGQLDLTGVPDALRDVVVAMTALDPDERADMAQAAAALADLARGEARTDEAPRSRAKPRPVPRPEPEPAPAPVPAPTRIPVPPSPTRAVTAPTAPVPAPKPPVPAGAEEAVQRLAGNPRLAASLRAAHERGYDRAAVAIVARAQRRSHRRAVKALDPARVKATVWRGHGWYDDQHADRRRFADTDEGWAKERALVRRGWWLDKAAGFTAMLGILLVVVAGAGERGAGARAPFGWLDSLLPFVAVRDGRGLAWDLLALLVAVGVLLVLGVRWSREGRVARGVGAPQSIRIGPGLLAAAYAVVGVATVLTILGILT</sequence>
<feature type="compositionally biased region" description="Pro residues" evidence="6">
    <location>
        <begin position="294"/>
        <end position="318"/>
    </location>
</feature>
<evidence type="ECO:0000256" key="5">
    <source>
        <dbReference type="PROSITE-ProRule" id="PRU10141"/>
    </source>
</evidence>
<dbReference type="EMBL" id="VDFR01000032">
    <property type="protein sequence ID" value="TNC48847.1"/>
    <property type="molecule type" value="Genomic_DNA"/>
</dbReference>
<dbReference type="Gene3D" id="3.30.200.20">
    <property type="entry name" value="Phosphorylase Kinase, domain 1"/>
    <property type="match status" value="1"/>
</dbReference>
<feature type="compositionally biased region" description="Pro residues" evidence="6">
    <location>
        <begin position="327"/>
        <end position="337"/>
    </location>
</feature>